<evidence type="ECO:0000313" key="2">
    <source>
        <dbReference type="Proteomes" id="UP001209570"/>
    </source>
</evidence>
<evidence type="ECO:0000313" key="1">
    <source>
        <dbReference type="EMBL" id="KAJ0393687.1"/>
    </source>
</evidence>
<gene>
    <name evidence="1" type="ORF">P43SY_008385</name>
</gene>
<keyword evidence="2" id="KW-1185">Reference proteome</keyword>
<organism evidence="1 2">
    <name type="scientific">Pythium insidiosum</name>
    <name type="common">Pythiosis disease agent</name>
    <dbReference type="NCBI Taxonomy" id="114742"/>
    <lineage>
        <taxon>Eukaryota</taxon>
        <taxon>Sar</taxon>
        <taxon>Stramenopiles</taxon>
        <taxon>Oomycota</taxon>
        <taxon>Peronosporomycetes</taxon>
        <taxon>Pythiales</taxon>
        <taxon>Pythiaceae</taxon>
        <taxon>Pythium</taxon>
    </lineage>
</organism>
<protein>
    <submittedName>
        <fullName evidence="1">Uncharacterized protein</fullName>
    </submittedName>
</protein>
<sequence>MIEWLEVPENFKIIKGESTKGKGMRHGVGVTKIKGFGLMAAYVYKSARRHARAEGVTDERHAFEWPAAVCQSRWKSHYKRYMKVRDRLEKQTGYGITESMMAAGLTLEDVIEQDCPYYRRIDAIFGQQSNVQPASAMYEPSIRDEEAQPDYGFDPQVDASDEGNSDAELELLAQQHTNDRVDTDSDDADEPNAPALASRANIVPDATADQKGVVKANDARRKDFSTAYAERANKRLRSEEKRFAIEMAWRQKQHEQEIEFRKEAFRIQSEERKYRAIEKREEERNKLVLQLLQSGMPVDQVKSTVAAFFAPAAEDHSI</sequence>
<dbReference type="Proteomes" id="UP001209570">
    <property type="component" value="Unassembled WGS sequence"/>
</dbReference>
<proteinExistence type="predicted"/>
<dbReference type="PANTHER" id="PTHR33324:SF2">
    <property type="entry name" value="MYB_SANT-LIKE DNA-BINDING DOMAIN-CONTAINING PROTEIN"/>
    <property type="match status" value="1"/>
</dbReference>
<accession>A0AAD5L9M3</accession>
<comment type="caution">
    <text evidence="1">The sequence shown here is derived from an EMBL/GenBank/DDBJ whole genome shotgun (WGS) entry which is preliminary data.</text>
</comment>
<reference evidence="1" key="1">
    <citation type="submission" date="2021-12" db="EMBL/GenBank/DDBJ databases">
        <title>Prjna785345.</title>
        <authorList>
            <person name="Rujirawat T."/>
            <person name="Krajaejun T."/>
        </authorList>
    </citation>
    <scope>NUCLEOTIDE SEQUENCE</scope>
    <source>
        <strain evidence="1">Pi057C3</strain>
    </source>
</reference>
<dbReference type="AlphaFoldDB" id="A0AAD5L9M3"/>
<dbReference type="PANTHER" id="PTHR33324">
    <property type="entry name" value="EXPRESSED PROTEIN"/>
    <property type="match status" value="1"/>
</dbReference>
<dbReference type="EMBL" id="JAKCXM010000471">
    <property type="protein sequence ID" value="KAJ0393687.1"/>
    <property type="molecule type" value="Genomic_DNA"/>
</dbReference>
<name>A0AAD5L9M3_PYTIN</name>